<dbReference type="GO" id="GO:0016887">
    <property type="term" value="F:ATP hydrolysis activity"/>
    <property type="evidence" value="ECO:0007669"/>
    <property type="project" value="InterPro"/>
</dbReference>
<evidence type="ECO:0000256" key="2">
    <source>
        <dbReference type="ARBA" id="ARBA00022490"/>
    </source>
</evidence>
<protein>
    <recommendedName>
        <fullName evidence="7">Chromosome partition protein Smc</fullName>
    </recommendedName>
</protein>
<dbReference type="InterPro" id="IPR036277">
    <property type="entry name" value="SMC_hinge_sf"/>
</dbReference>
<dbReference type="GO" id="GO:0030261">
    <property type="term" value="P:chromosome condensation"/>
    <property type="evidence" value="ECO:0007669"/>
    <property type="project" value="InterPro"/>
</dbReference>
<reference evidence="10 11" key="1">
    <citation type="submission" date="2018-05" db="EMBL/GenBank/DDBJ databases">
        <title>A metagenomic window into the 2 km-deep terrestrial subsurface aquifer revealed taxonomically and functionally diverse microbial community comprising novel uncultured bacterial lineages.</title>
        <authorList>
            <person name="Kadnikov V.V."/>
            <person name="Mardanov A.V."/>
            <person name="Beletsky A.V."/>
            <person name="Banks D."/>
            <person name="Pimenov N.V."/>
            <person name="Frank Y.A."/>
            <person name="Karnachuk O.V."/>
            <person name="Ravin N.V."/>
        </authorList>
    </citation>
    <scope>NUCLEOTIDE SEQUENCE [LARGE SCALE GENOMIC DNA]</scope>
    <source>
        <strain evidence="10">BY</strain>
    </source>
</reference>
<evidence type="ECO:0000313" key="10">
    <source>
        <dbReference type="EMBL" id="AXA37363.1"/>
    </source>
</evidence>
<dbReference type="FunFam" id="3.40.50.300:FF:000901">
    <property type="entry name" value="Chromosome partition protein Smc"/>
    <property type="match status" value="1"/>
</dbReference>
<evidence type="ECO:0000256" key="3">
    <source>
        <dbReference type="ARBA" id="ARBA00022741"/>
    </source>
</evidence>
<dbReference type="InterPro" id="IPR024704">
    <property type="entry name" value="SMC"/>
</dbReference>
<comment type="function">
    <text evidence="7">Required for chromosome condensation and partitioning.</text>
</comment>
<evidence type="ECO:0000256" key="1">
    <source>
        <dbReference type="ARBA" id="ARBA00004496"/>
    </source>
</evidence>
<dbReference type="Gene3D" id="3.30.70.1620">
    <property type="match status" value="1"/>
</dbReference>
<dbReference type="Pfam" id="PF02463">
    <property type="entry name" value="SMC_N"/>
    <property type="match status" value="1"/>
</dbReference>
<keyword evidence="6 7" id="KW-0238">DNA-binding</keyword>
<feature type="coiled-coil region" evidence="7">
    <location>
        <begin position="674"/>
        <end position="897"/>
    </location>
</feature>
<dbReference type="Gene3D" id="1.10.287.1490">
    <property type="match status" value="1"/>
</dbReference>
<dbReference type="AlphaFoldDB" id="A0A2Z4YAA7"/>
<dbReference type="PANTHER" id="PTHR43977">
    <property type="entry name" value="STRUCTURAL MAINTENANCE OF CHROMOSOMES PROTEIN 3"/>
    <property type="match status" value="1"/>
</dbReference>
<dbReference type="Proteomes" id="UP000262583">
    <property type="component" value="Chromosome"/>
</dbReference>
<dbReference type="InterPro" id="IPR011890">
    <property type="entry name" value="SMC_prok"/>
</dbReference>
<dbReference type="CDD" id="cd03278">
    <property type="entry name" value="ABC_SMC_barmotin"/>
    <property type="match status" value="1"/>
</dbReference>
<keyword evidence="2 7" id="KW-0963">Cytoplasm</keyword>
<evidence type="ECO:0000256" key="8">
    <source>
        <dbReference type="SAM" id="MobiDB-lite"/>
    </source>
</evidence>
<dbReference type="GO" id="GO:0007062">
    <property type="term" value="P:sister chromatid cohesion"/>
    <property type="evidence" value="ECO:0007669"/>
    <property type="project" value="InterPro"/>
</dbReference>
<name>A0A2Z4YAA7_SUMC1</name>
<dbReference type="InterPro" id="IPR003395">
    <property type="entry name" value="RecF/RecN/SMC_N"/>
</dbReference>
<dbReference type="GO" id="GO:0003677">
    <property type="term" value="F:DNA binding"/>
    <property type="evidence" value="ECO:0007669"/>
    <property type="project" value="UniProtKB-UniRule"/>
</dbReference>
<evidence type="ECO:0000256" key="4">
    <source>
        <dbReference type="ARBA" id="ARBA00022840"/>
    </source>
</evidence>
<keyword evidence="3 7" id="KW-0547">Nucleotide-binding</keyword>
<dbReference type="NCBIfam" id="TIGR02168">
    <property type="entry name" value="SMC_prok_B"/>
    <property type="match status" value="1"/>
</dbReference>
<dbReference type="Gene3D" id="1.20.1060.20">
    <property type="match status" value="1"/>
</dbReference>
<evidence type="ECO:0000256" key="6">
    <source>
        <dbReference type="ARBA" id="ARBA00023125"/>
    </source>
</evidence>
<keyword evidence="5 7" id="KW-0175">Coiled coil</keyword>
<feature type="binding site" evidence="7">
    <location>
        <begin position="33"/>
        <end position="40"/>
    </location>
    <ligand>
        <name>ATP</name>
        <dbReference type="ChEBI" id="CHEBI:30616"/>
    </ligand>
</feature>
<feature type="domain" description="SMC hinge" evidence="9">
    <location>
        <begin position="524"/>
        <end position="642"/>
    </location>
</feature>
<dbReference type="GO" id="GO:0007059">
    <property type="term" value="P:chromosome segregation"/>
    <property type="evidence" value="ECO:0007669"/>
    <property type="project" value="UniProtKB-UniRule"/>
</dbReference>
<accession>A0A2Z4YAA7</accession>
<dbReference type="GO" id="GO:0005694">
    <property type="term" value="C:chromosome"/>
    <property type="evidence" value="ECO:0007669"/>
    <property type="project" value="InterPro"/>
</dbReference>
<proteinExistence type="inferred from homology"/>
<evidence type="ECO:0000256" key="7">
    <source>
        <dbReference type="HAMAP-Rule" id="MF_01894"/>
    </source>
</evidence>
<dbReference type="PIRSF" id="PIRSF005719">
    <property type="entry name" value="SMC"/>
    <property type="match status" value="1"/>
</dbReference>
<gene>
    <name evidence="7" type="primary">smc</name>
    <name evidence="10" type="ORF">BRCON_2621</name>
</gene>
<dbReference type="SUPFAM" id="SSF75553">
    <property type="entry name" value="Smc hinge domain"/>
    <property type="match status" value="1"/>
</dbReference>
<evidence type="ECO:0000256" key="5">
    <source>
        <dbReference type="ARBA" id="ARBA00023054"/>
    </source>
</evidence>
<sequence length="1239" mass="140079">MQFLKKLELHGFKSFANRTVIDFLPGITVIVGPNGSGKSNIFDAIRWVLGEQSAKSMRGARMGDVIFNGSASVKATGMAKVQLVLDNSRRHLPIDFDEVSIARHLYRTGESEYLLNRTPCRLKDIVSLLMDTGIGTDSYSVLEQGKVDAIINTKPLERRVLFDEAAGISKYKARKEEALAKLARTDEDLVRLNDIIVEVRRQANSLKRQVQKAERYKRLSARLRALEMELLAGRYLRLRDTAQEVHAQYEELHAEVERLRSLLDSLEAEHEMTREESEQIQQNLETVQSQNFAILNQIAEAQGQIALHEQRLESASQRRQALLTELEALKQRATSLEQARLELAQELGQHEQVLSSLEVEYQQKKAEHDALRANSEESGARLADLRRRLSDAQREAQACEQNQRLAHAMEAKLRAELESSEADRSLLDQQLEALGMEVEERQSTAEELTQILDALKADAQSTKAKLQELENSLSQRTHELEEIRRSAQVTRSRHTALVELQANFEGYFGGVREVMKQASSGALGGIIGVVSTLIEASGEHELAIEAALGSHTQDIVVEHAEDAKAAVEWLKRSGRGRATFLPLDLIEARETPSRLAEMLRQPGVIGVAADLVRYDPKITNAIRHLLGAVVVCQDLDTAIRLERSGYRARFVTLEGELVTPHGAITGGSVKSQGLLHRTREIRELANQLAAWEEREAAVAREVEALREQVAQLRTTAQKLASSITTQEIEAARARKDLEVVQQKFAEKQASLTVLEQRRARLEEELALQRRTFDETSERLAALRGEITQLEEELSRCESESSQRQLELAERMREVNELLVKLSMARERLNNLREKHETLKREQTRVVQDETGRRRELDTLAQEEEAAHKHLAELRQRIVHLETQKRELEERLTFETSRRETIHLDLHKLGERTQEVRRDLHVAQNRFHEVEIRRAEIDVQLATVETQAREKFGLAVEALLEEVQKARTEIVDDAPSVCEESASEAHSGNGHEPEPASARAETPENEVRMLRQPEELAQEIATVQEKLQSLGPVHVGAIDEYNELNARYEFLTAQERDLQAAKAQLTEMIRQIDKTTTDIFVEAFTKIRENFAEMFRRLFGGGRADLLLTEENGVLDSGIDIVAQPPGKKPTHISLLSGGEKALTAIALLFAIFMRRPSPVCILDEIDAPLDDKNIERFKELVREFAHETQFVIITHNKQTMALADTLYGVTMEEQGVSRLVSIRFDEFEDSELAREMATA</sequence>
<dbReference type="GO" id="GO:0005524">
    <property type="term" value="F:ATP binding"/>
    <property type="evidence" value="ECO:0007669"/>
    <property type="project" value="UniProtKB-UniRule"/>
</dbReference>
<dbReference type="Pfam" id="PF06470">
    <property type="entry name" value="SMC_hinge"/>
    <property type="match status" value="1"/>
</dbReference>
<dbReference type="GO" id="GO:0005737">
    <property type="term" value="C:cytoplasm"/>
    <property type="evidence" value="ECO:0007669"/>
    <property type="project" value="UniProtKB-SubCell"/>
</dbReference>
<comment type="domain">
    <text evidence="7">Contains large globular domains required for ATP hydrolysis at each terminus and a third globular domain forming a flexible hinge near the middle of the molecule. These domains are separated by coiled-coil structures.</text>
</comment>
<dbReference type="GO" id="GO:0006260">
    <property type="term" value="P:DNA replication"/>
    <property type="evidence" value="ECO:0007669"/>
    <property type="project" value="UniProtKB-UniRule"/>
</dbReference>
<dbReference type="InterPro" id="IPR027417">
    <property type="entry name" value="P-loop_NTPase"/>
</dbReference>
<dbReference type="KEGG" id="schv:BRCON_2621"/>
<keyword evidence="4 7" id="KW-0067">ATP-binding</keyword>
<comment type="subunit">
    <text evidence="7">Homodimer.</text>
</comment>
<dbReference type="EMBL" id="CP030759">
    <property type="protein sequence ID" value="AXA37363.1"/>
    <property type="molecule type" value="Genomic_DNA"/>
</dbReference>
<feature type="coiled-coil region" evidence="7">
    <location>
        <begin position="1040"/>
        <end position="1077"/>
    </location>
</feature>
<feature type="region of interest" description="Disordered" evidence="8">
    <location>
        <begin position="974"/>
        <end position="1003"/>
    </location>
</feature>
<feature type="coiled-coil region" evidence="7">
    <location>
        <begin position="168"/>
        <end position="486"/>
    </location>
</feature>
<comment type="similarity">
    <text evidence="7">Belongs to the SMC family.</text>
</comment>
<comment type="subcellular location">
    <subcellularLocation>
        <location evidence="1 7">Cytoplasm</location>
    </subcellularLocation>
</comment>
<evidence type="ECO:0000259" key="9">
    <source>
        <dbReference type="SMART" id="SM00968"/>
    </source>
</evidence>
<dbReference type="SMART" id="SM00968">
    <property type="entry name" value="SMC_hinge"/>
    <property type="match status" value="1"/>
</dbReference>
<organism evidence="10 11">
    <name type="scientific">Sumerlaea chitinivorans</name>
    <dbReference type="NCBI Taxonomy" id="2250252"/>
    <lineage>
        <taxon>Bacteria</taxon>
        <taxon>Candidatus Sumerlaeota</taxon>
        <taxon>Candidatus Sumerlaeia</taxon>
        <taxon>Candidatus Sumerlaeales</taxon>
        <taxon>Candidatus Sumerlaeaceae</taxon>
        <taxon>Candidatus Sumerlaea</taxon>
    </lineage>
</organism>
<dbReference type="Gene3D" id="3.40.50.300">
    <property type="entry name" value="P-loop containing nucleotide triphosphate hydrolases"/>
    <property type="match status" value="2"/>
</dbReference>
<dbReference type="InterPro" id="IPR010935">
    <property type="entry name" value="SMC_hinge"/>
</dbReference>
<evidence type="ECO:0000313" key="11">
    <source>
        <dbReference type="Proteomes" id="UP000262583"/>
    </source>
</evidence>
<dbReference type="FunFam" id="3.40.50.300:FF:000984">
    <property type="entry name" value="Chromosome partition protein Smc"/>
    <property type="match status" value="1"/>
</dbReference>
<dbReference type="HAMAP" id="MF_01894">
    <property type="entry name" value="Smc_prok"/>
    <property type="match status" value="1"/>
</dbReference>
<dbReference type="SUPFAM" id="SSF52540">
    <property type="entry name" value="P-loop containing nucleoside triphosphate hydrolases"/>
    <property type="match status" value="2"/>
</dbReference>